<proteinExistence type="predicted"/>
<dbReference type="InterPro" id="IPR000182">
    <property type="entry name" value="GNAT_dom"/>
</dbReference>
<dbReference type="InterPro" id="IPR016181">
    <property type="entry name" value="Acyl_CoA_acyltransferase"/>
</dbReference>
<protein>
    <submittedName>
        <fullName evidence="2">GNAT family N-acetyltransferase</fullName>
    </submittedName>
</protein>
<dbReference type="PROSITE" id="PS51186">
    <property type="entry name" value="GNAT"/>
    <property type="match status" value="1"/>
</dbReference>
<name>A0ABZ0WDH2_9BACT</name>
<dbReference type="CDD" id="cd04301">
    <property type="entry name" value="NAT_SF"/>
    <property type="match status" value="1"/>
</dbReference>
<feature type="domain" description="N-acetyltransferase" evidence="1">
    <location>
        <begin position="12"/>
        <end position="178"/>
    </location>
</feature>
<keyword evidence="3" id="KW-1185">Reference proteome</keyword>
<sequence>MKGTDKEQPETFIFRKAETGDADRIWEIVQQAIERRRLDGSRQWQDGYPNPGTVQTDIENGWGFVLTNETGVVAYSALIENDEPAYDQIDGAWLTQGDFLVVHRVAVSDRVAGKGVATRLFKAIEGYAVAQQMPSIKVDTNFDNPAMLRILDKLGYHYCGEVILMGAPRKAFEKVLGA</sequence>
<dbReference type="Proteomes" id="UP001325680">
    <property type="component" value="Chromosome"/>
</dbReference>
<dbReference type="EMBL" id="CP139960">
    <property type="protein sequence ID" value="WQD40756.1"/>
    <property type="molecule type" value="Genomic_DNA"/>
</dbReference>
<dbReference type="Pfam" id="PF00583">
    <property type="entry name" value="Acetyltransf_1"/>
    <property type="match status" value="1"/>
</dbReference>
<dbReference type="RefSeq" id="WP_114789924.1">
    <property type="nucleotide sequence ID" value="NZ_CP139960.1"/>
</dbReference>
<evidence type="ECO:0000259" key="1">
    <source>
        <dbReference type="PROSITE" id="PS51186"/>
    </source>
</evidence>
<reference evidence="2 3" key="1">
    <citation type="submission" date="2023-12" db="EMBL/GenBank/DDBJ databases">
        <title>Genome sequencing and assembly of bacterial species from a model synthetic community.</title>
        <authorList>
            <person name="Hogle S.L."/>
        </authorList>
    </citation>
    <scope>NUCLEOTIDE SEQUENCE [LARGE SCALE GENOMIC DNA]</scope>
    <source>
        <strain evidence="2 3">HAMBI_3031</strain>
    </source>
</reference>
<dbReference type="Gene3D" id="3.40.630.30">
    <property type="match status" value="1"/>
</dbReference>
<evidence type="ECO:0000313" key="2">
    <source>
        <dbReference type="EMBL" id="WQD40756.1"/>
    </source>
</evidence>
<organism evidence="2 3">
    <name type="scientific">Niabella yanshanensis</name>
    <dbReference type="NCBI Taxonomy" id="577386"/>
    <lineage>
        <taxon>Bacteria</taxon>
        <taxon>Pseudomonadati</taxon>
        <taxon>Bacteroidota</taxon>
        <taxon>Chitinophagia</taxon>
        <taxon>Chitinophagales</taxon>
        <taxon>Chitinophagaceae</taxon>
        <taxon>Niabella</taxon>
    </lineage>
</organism>
<gene>
    <name evidence="2" type="ORF">U0035_11405</name>
</gene>
<accession>A0ABZ0WDH2</accession>
<dbReference type="SUPFAM" id="SSF55729">
    <property type="entry name" value="Acyl-CoA N-acyltransferases (Nat)"/>
    <property type="match status" value="1"/>
</dbReference>
<evidence type="ECO:0000313" key="3">
    <source>
        <dbReference type="Proteomes" id="UP001325680"/>
    </source>
</evidence>